<evidence type="ECO:0000313" key="2">
    <source>
        <dbReference type="Proteomes" id="UP000576082"/>
    </source>
</evidence>
<dbReference type="RefSeq" id="WP_169657720.1">
    <property type="nucleotide sequence ID" value="NZ_JABANE010000041.1"/>
</dbReference>
<organism evidence="1 2">
    <name type="scientific">Flammeovirga aprica JL-4</name>
    <dbReference type="NCBI Taxonomy" id="694437"/>
    <lineage>
        <taxon>Bacteria</taxon>
        <taxon>Pseudomonadati</taxon>
        <taxon>Bacteroidota</taxon>
        <taxon>Cytophagia</taxon>
        <taxon>Cytophagales</taxon>
        <taxon>Flammeovirgaceae</taxon>
        <taxon>Flammeovirga</taxon>
    </lineage>
</organism>
<dbReference type="AlphaFoldDB" id="A0A7X9XA96"/>
<accession>A0A7X9XA96</accession>
<reference evidence="1 2" key="1">
    <citation type="submission" date="2020-04" db="EMBL/GenBank/DDBJ databases">
        <title>Flammeovirga sp. SR4, a novel species isolated from seawater.</title>
        <authorList>
            <person name="Wang X."/>
        </authorList>
    </citation>
    <scope>NUCLEOTIDE SEQUENCE [LARGE SCALE GENOMIC DNA]</scope>
    <source>
        <strain evidence="1 2">ATCC 23126</strain>
    </source>
</reference>
<evidence type="ECO:0000313" key="1">
    <source>
        <dbReference type="EMBL" id="NME69445.1"/>
    </source>
</evidence>
<dbReference type="Gene3D" id="3.80.10.10">
    <property type="entry name" value="Ribonuclease Inhibitor"/>
    <property type="match status" value="1"/>
</dbReference>
<dbReference type="EMBL" id="JABANE010000041">
    <property type="protein sequence ID" value="NME69445.1"/>
    <property type="molecule type" value="Genomic_DNA"/>
</dbReference>
<dbReference type="Proteomes" id="UP000576082">
    <property type="component" value="Unassembled WGS sequence"/>
</dbReference>
<gene>
    <name evidence="1" type="ORF">HHU12_15825</name>
</gene>
<comment type="caution">
    <text evidence="1">The sequence shown here is derived from an EMBL/GenBank/DDBJ whole genome shotgun (WGS) entry which is preliminary data.</text>
</comment>
<dbReference type="InterPro" id="IPR032675">
    <property type="entry name" value="LRR_dom_sf"/>
</dbReference>
<protein>
    <recommendedName>
        <fullName evidence="3">Leucine-rich repeat domain-containing protein</fullName>
    </recommendedName>
</protein>
<evidence type="ECO:0008006" key="3">
    <source>
        <dbReference type="Google" id="ProtNLM"/>
    </source>
</evidence>
<dbReference type="SUPFAM" id="SSF52047">
    <property type="entry name" value="RNI-like"/>
    <property type="match status" value="1"/>
</dbReference>
<proteinExistence type="predicted"/>
<dbReference type="NCBIfam" id="NF038076">
    <property type="entry name" value="fam_STM4015"/>
    <property type="match status" value="1"/>
</dbReference>
<keyword evidence="2" id="KW-1185">Reference proteome</keyword>
<dbReference type="InterPro" id="IPR047722">
    <property type="entry name" value="STM4015-like"/>
</dbReference>
<name>A0A7X9XA96_9BACT</name>
<sequence>MATDFFYNKEVHQYSENEGITVTEGVYRLGMEDMEEEEQTFIDLIDAFLDDPKLKDVVGLCIGAWPCAYDSSCDSIIKKIIEEKEKLQQLEAIFVGDMDYEECEISWIQQTNLNSIFTHFPNLKMLQIRGSEGLELGKINHQNLETLVLHSGGLPKNVLHDISNANLPKLKHLELWLGTSDYGFGGDVKTDVAPLLEDGKFPSLFHLGLQNAENAVDVVQLIAKTPLQKTILSLDLSMGTLVDKDAAPLLDAPCMPQLCYLNLNSNFLTTEIGQQIKGKFPHIELKTGEQKVAEVYGDEVYRYVDVSE</sequence>